<organism evidence="7 8">
    <name type="scientific">Hymenobacter defluvii</name>
    <dbReference type="NCBI Taxonomy" id="2054411"/>
    <lineage>
        <taxon>Bacteria</taxon>
        <taxon>Pseudomonadati</taxon>
        <taxon>Bacteroidota</taxon>
        <taxon>Cytophagia</taxon>
        <taxon>Cytophagales</taxon>
        <taxon>Hymenobacteraceae</taxon>
        <taxon>Hymenobacter</taxon>
    </lineage>
</organism>
<evidence type="ECO:0000256" key="5">
    <source>
        <dbReference type="RuleBase" id="RU000471"/>
    </source>
</evidence>
<dbReference type="PANTHER" id="PTHR11432">
    <property type="entry name" value="NADH DEHYDROGENASE SUBUNIT 1"/>
    <property type="match status" value="1"/>
</dbReference>
<comment type="similarity">
    <text evidence="5">Belongs to the complex I subunit 1 family.</text>
</comment>
<evidence type="ECO:0000256" key="3">
    <source>
        <dbReference type="ARBA" id="ARBA00022989"/>
    </source>
</evidence>
<sequence>MENPLTLLVVLLLFGGGVYALAVLEYWSVAGQLAWGRPVRLALHLLLKEEIRPRQADTVFYETAPVLFLATAALAAAVLPWSANAPLLGLATGALFVNAAFAYVMVAMLMGGWAVNGVYAMLGGWRFLGQLIAYSMPLVMALTATVMRAESMLPARIVTSQRELWNIVYQPIGFGLFYLAALALAFLPPFDFPVAAGELAGGVWAEFTGARRLLFRLGRLLLIMTLALTVTVFFLGGWQGPWLPGFAWTFLKTLLVAASFFGVGRYLPRLRYDQQLEWSWKYATPAALVNILWVGILLLL</sequence>
<keyword evidence="5" id="KW-0520">NAD</keyword>
<comment type="caution">
    <text evidence="7">The sequence shown here is derived from an EMBL/GenBank/DDBJ whole genome shotgun (WGS) entry which is preliminary data.</text>
</comment>
<proteinExistence type="inferred from homology"/>
<feature type="transmembrane region" description="Helical" evidence="6">
    <location>
        <begin position="279"/>
        <end position="299"/>
    </location>
</feature>
<dbReference type="Proteomes" id="UP000670527">
    <property type="component" value="Unassembled WGS sequence"/>
</dbReference>
<feature type="transmembrane region" description="Helical" evidence="6">
    <location>
        <begin position="87"/>
        <end position="115"/>
    </location>
</feature>
<reference evidence="7 8" key="1">
    <citation type="submission" date="2021-03" db="EMBL/GenBank/DDBJ databases">
        <authorList>
            <person name="Kim M.K."/>
        </authorList>
    </citation>
    <scope>NUCLEOTIDE SEQUENCE [LARGE SCALE GENOMIC DNA]</scope>
    <source>
        <strain evidence="7 8">BT507</strain>
    </source>
</reference>
<feature type="transmembrane region" description="Helical" evidence="6">
    <location>
        <begin position="167"/>
        <end position="187"/>
    </location>
</feature>
<keyword evidence="2 5" id="KW-0812">Transmembrane</keyword>
<feature type="transmembrane region" description="Helical" evidence="6">
    <location>
        <begin position="127"/>
        <end position="147"/>
    </location>
</feature>
<feature type="transmembrane region" description="Helical" evidence="6">
    <location>
        <begin position="220"/>
        <end position="240"/>
    </location>
</feature>
<keyword evidence="4 6" id="KW-0472">Membrane</keyword>
<dbReference type="EMBL" id="JAGETX010000009">
    <property type="protein sequence ID" value="MBO3272103.1"/>
    <property type="molecule type" value="Genomic_DNA"/>
</dbReference>
<dbReference type="Pfam" id="PF00146">
    <property type="entry name" value="NADHdh"/>
    <property type="match status" value="1"/>
</dbReference>
<gene>
    <name evidence="7" type="ORF">J4D97_15690</name>
</gene>
<evidence type="ECO:0000256" key="1">
    <source>
        <dbReference type="ARBA" id="ARBA00004141"/>
    </source>
</evidence>
<evidence type="ECO:0000256" key="2">
    <source>
        <dbReference type="ARBA" id="ARBA00022692"/>
    </source>
</evidence>
<dbReference type="RefSeq" id="WP_208308372.1">
    <property type="nucleotide sequence ID" value="NZ_JAGETX010000009.1"/>
</dbReference>
<evidence type="ECO:0000313" key="7">
    <source>
        <dbReference type="EMBL" id="MBO3272103.1"/>
    </source>
</evidence>
<dbReference type="PANTHER" id="PTHR11432:SF3">
    <property type="entry name" value="NADH-UBIQUINONE OXIDOREDUCTASE CHAIN 1"/>
    <property type="match status" value="1"/>
</dbReference>
<accession>A0ABS3TEL5</accession>
<feature type="transmembrane region" description="Helical" evidence="6">
    <location>
        <begin position="246"/>
        <end position="267"/>
    </location>
</feature>
<feature type="transmembrane region" description="Helical" evidence="6">
    <location>
        <begin position="59"/>
        <end position="81"/>
    </location>
</feature>
<name>A0ABS3TEL5_9BACT</name>
<dbReference type="InterPro" id="IPR001694">
    <property type="entry name" value="NADH_UbQ_OxRdtase_su1/FPO"/>
</dbReference>
<comment type="subcellular location">
    <subcellularLocation>
        <location evidence="5">Cell membrane</location>
        <topology evidence="5">Multi-pass membrane protein</topology>
    </subcellularLocation>
    <subcellularLocation>
        <location evidence="1">Membrane</location>
        <topology evidence="1">Multi-pass membrane protein</topology>
    </subcellularLocation>
</comment>
<evidence type="ECO:0000313" key="8">
    <source>
        <dbReference type="Proteomes" id="UP000670527"/>
    </source>
</evidence>
<protein>
    <submittedName>
        <fullName evidence="7">NADH-quinone oxidoreductase subunit H</fullName>
    </submittedName>
</protein>
<keyword evidence="8" id="KW-1185">Reference proteome</keyword>
<evidence type="ECO:0000256" key="6">
    <source>
        <dbReference type="SAM" id="Phobius"/>
    </source>
</evidence>
<keyword evidence="3 6" id="KW-1133">Transmembrane helix</keyword>
<evidence type="ECO:0000256" key="4">
    <source>
        <dbReference type="ARBA" id="ARBA00023136"/>
    </source>
</evidence>